<comment type="caution">
    <text evidence="4">The sequence shown here is derived from an EMBL/GenBank/DDBJ whole genome shotgun (WGS) entry which is preliminary data.</text>
</comment>
<evidence type="ECO:0000259" key="3">
    <source>
        <dbReference type="Pfam" id="PF01361"/>
    </source>
</evidence>
<dbReference type="SUPFAM" id="SSF55331">
    <property type="entry name" value="Tautomerase/MIF"/>
    <property type="match status" value="1"/>
</dbReference>
<proteinExistence type="inferred from homology"/>
<dbReference type="Pfam" id="PF01361">
    <property type="entry name" value="Tautomerase"/>
    <property type="match status" value="1"/>
</dbReference>
<dbReference type="Proteomes" id="UP001370100">
    <property type="component" value="Unassembled WGS sequence"/>
</dbReference>
<evidence type="ECO:0000256" key="1">
    <source>
        <dbReference type="ARBA" id="ARBA00006723"/>
    </source>
</evidence>
<gene>
    <name evidence="4" type="ORF">WCD41_11740</name>
</gene>
<dbReference type="Gene3D" id="3.30.429.10">
    <property type="entry name" value="Macrophage Migration Inhibitory Factor"/>
    <property type="match status" value="1"/>
</dbReference>
<feature type="domain" description="4-oxalocrotonate tautomerase-like" evidence="3">
    <location>
        <begin position="11"/>
        <end position="69"/>
    </location>
</feature>
<protein>
    <submittedName>
        <fullName evidence="4">2-hydroxymuconate tautomerase</fullName>
        <ecNumber evidence="4">5.3.2.6</ecNumber>
    </submittedName>
</protein>
<dbReference type="InterPro" id="IPR014347">
    <property type="entry name" value="Tautomerase/MIF_sf"/>
</dbReference>
<comment type="similarity">
    <text evidence="1">Belongs to the 4-oxalocrotonate tautomerase family.</text>
</comment>
<dbReference type="RefSeq" id="WP_337713611.1">
    <property type="nucleotide sequence ID" value="NZ_JBBEGL010000003.1"/>
</dbReference>
<keyword evidence="2 4" id="KW-0413">Isomerase</keyword>
<evidence type="ECO:0000313" key="5">
    <source>
        <dbReference type="Proteomes" id="UP001370100"/>
    </source>
</evidence>
<dbReference type="EMBL" id="JBBEGL010000003">
    <property type="protein sequence ID" value="MEJ2887119.1"/>
    <property type="molecule type" value="Genomic_DNA"/>
</dbReference>
<dbReference type="PANTHER" id="PTHR35530:SF1">
    <property type="entry name" value="2-HYDROXYMUCONATE TAUTOMERASE"/>
    <property type="match status" value="1"/>
</dbReference>
<dbReference type="PANTHER" id="PTHR35530">
    <property type="entry name" value="TAUTOMERASE-RELATED"/>
    <property type="match status" value="1"/>
</dbReference>
<dbReference type="GO" id="GO:0016853">
    <property type="term" value="F:isomerase activity"/>
    <property type="evidence" value="ECO:0007669"/>
    <property type="project" value="UniProtKB-KW"/>
</dbReference>
<reference evidence="4 5" key="1">
    <citation type="submission" date="2024-03" db="EMBL/GenBank/DDBJ databases">
        <title>Actinomycetospora sp. OC33-EN06, a novel actinomycete isolated from wild orchid (Aerides multiflora).</title>
        <authorList>
            <person name="Suriyachadkun C."/>
        </authorList>
    </citation>
    <scope>NUCLEOTIDE SEQUENCE [LARGE SCALE GENOMIC DNA]</scope>
    <source>
        <strain evidence="4 5">OC33-EN06</strain>
    </source>
</reference>
<name>A0ABU8N3Z4_9PSEU</name>
<sequence>MLTWTEGNDMPLVQITLARGRSPEQLAALGEEVTAAVTKAVGAPAENVRVVVTECEPENWFVGGESLAALRASGRR</sequence>
<keyword evidence="5" id="KW-1185">Reference proteome</keyword>
<evidence type="ECO:0000313" key="4">
    <source>
        <dbReference type="EMBL" id="MEJ2887119.1"/>
    </source>
</evidence>
<organism evidence="4 5">
    <name type="scientific">Actinomycetospora aeridis</name>
    <dbReference type="NCBI Taxonomy" id="3129231"/>
    <lineage>
        <taxon>Bacteria</taxon>
        <taxon>Bacillati</taxon>
        <taxon>Actinomycetota</taxon>
        <taxon>Actinomycetes</taxon>
        <taxon>Pseudonocardiales</taxon>
        <taxon>Pseudonocardiaceae</taxon>
        <taxon>Actinomycetospora</taxon>
    </lineage>
</organism>
<accession>A0ABU8N3Z4</accession>
<dbReference type="EC" id="5.3.2.6" evidence="4"/>
<dbReference type="NCBIfam" id="NF002571">
    <property type="entry name" value="PRK02220.1"/>
    <property type="match status" value="1"/>
</dbReference>
<dbReference type="InterPro" id="IPR004370">
    <property type="entry name" value="4-OT-like_dom"/>
</dbReference>
<evidence type="ECO:0000256" key="2">
    <source>
        <dbReference type="ARBA" id="ARBA00023235"/>
    </source>
</evidence>